<dbReference type="KEGG" id="gph:GEMMAAP_18290"/>
<dbReference type="NCBIfam" id="TIGR01409">
    <property type="entry name" value="TAT_signal_seq"/>
    <property type="match status" value="1"/>
</dbReference>
<dbReference type="Proteomes" id="UP000076404">
    <property type="component" value="Chromosome"/>
</dbReference>
<gene>
    <name evidence="2" type="ORF">GEMMAAP_18290</name>
</gene>
<dbReference type="Gene3D" id="3.40.50.720">
    <property type="entry name" value="NAD(P)-binding Rossmann-like Domain"/>
    <property type="match status" value="1"/>
</dbReference>
<proteinExistence type="predicted"/>
<evidence type="ECO:0000313" key="2">
    <source>
        <dbReference type="EMBL" id="AMW06207.1"/>
    </source>
</evidence>
<dbReference type="EMBL" id="CP011454">
    <property type="protein sequence ID" value="AMW06207.1"/>
    <property type="molecule type" value="Genomic_DNA"/>
</dbReference>
<reference evidence="2 3" key="2">
    <citation type="journal article" date="2016" name="Environ. Microbiol. Rep.">
        <title>Metagenomic evidence for the presence of phototrophic Gemmatimonadetes bacteria in diverse environments.</title>
        <authorList>
            <person name="Zeng Y."/>
            <person name="Baumbach J."/>
            <person name="Barbosa E.G."/>
            <person name="Azevedo V."/>
            <person name="Zhang C."/>
            <person name="Koblizek M."/>
        </authorList>
    </citation>
    <scope>NUCLEOTIDE SEQUENCE [LARGE SCALE GENOMIC DNA]</scope>
    <source>
        <strain evidence="2 3">AP64</strain>
    </source>
</reference>
<dbReference type="STRING" id="1379270.GEMMAAP_18290"/>
<dbReference type="Pfam" id="PF01370">
    <property type="entry name" value="Epimerase"/>
    <property type="match status" value="1"/>
</dbReference>
<evidence type="ECO:0000259" key="1">
    <source>
        <dbReference type="Pfam" id="PF01370"/>
    </source>
</evidence>
<dbReference type="InterPro" id="IPR001509">
    <property type="entry name" value="Epimerase_deHydtase"/>
</dbReference>
<dbReference type="eggNOG" id="COG0451">
    <property type="taxonomic scope" value="Bacteria"/>
</dbReference>
<accession>A0A143BMC7</accession>
<sequence>MTLDRRTFLKTTAVLGGAVGVGLPGVAEAFTSEGVRPGAYRPEAGAVQPKPLRILILGGTGFIGPQQVEYALARKHKLTLFNRGKTNSTLFPDVPRLLGDRNEVGGHDALKKGTWDVVIDNPTTNPMWVRGAGEALKGRVGQYLFVSTISVFSDYSKPGMDEGGPLHAPTDIDKPFDRDARYYGPNKVRSEIEAKAQFGEDKVTIVRPGLIVGPGDLSDRFSYWPVRIDKGGEILAPGAPTDAVQYVDVHDLAEWIVRCGENHTLGTFNATGPKTPTTIGEMLYGIKSVTTSDARFTWVPADFLREQQVRAWSEMPVWQPAMGPTLGFMQVNCQKAYAAGLTFRPLADTAKSTLDWYKTRPAAEQEKARAGIAPEKEKTVLAAWHAKAGR</sequence>
<dbReference type="OrthoDB" id="7941246at2"/>
<dbReference type="InterPro" id="IPR036291">
    <property type="entry name" value="NAD(P)-bd_dom_sf"/>
</dbReference>
<dbReference type="PROSITE" id="PS51318">
    <property type="entry name" value="TAT"/>
    <property type="match status" value="1"/>
</dbReference>
<dbReference type="InterPro" id="IPR006311">
    <property type="entry name" value="TAT_signal"/>
</dbReference>
<dbReference type="InterPro" id="IPR019546">
    <property type="entry name" value="TAT_signal_bac_arc"/>
</dbReference>
<dbReference type="SUPFAM" id="SSF51735">
    <property type="entry name" value="NAD(P)-binding Rossmann-fold domains"/>
    <property type="match status" value="1"/>
</dbReference>
<organism evidence="2 3">
    <name type="scientific">Gemmatimonas phototrophica</name>
    <dbReference type="NCBI Taxonomy" id="1379270"/>
    <lineage>
        <taxon>Bacteria</taxon>
        <taxon>Pseudomonadati</taxon>
        <taxon>Gemmatimonadota</taxon>
        <taxon>Gemmatimonadia</taxon>
        <taxon>Gemmatimonadales</taxon>
        <taxon>Gemmatimonadaceae</taxon>
        <taxon>Gemmatimonas</taxon>
    </lineage>
</organism>
<evidence type="ECO:0000313" key="3">
    <source>
        <dbReference type="Proteomes" id="UP000076404"/>
    </source>
</evidence>
<feature type="domain" description="NAD-dependent epimerase/dehydratase" evidence="1">
    <location>
        <begin position="137"/>
        <end position="262"/>
    </location>
</feature>
<protein>
    <recommendedName>
        <fullName evidence="1">NAD-dependent epimerase/dehydratase domain-containing protein</fullName>
    </recommendedName>
</protein>
<dbReference type="RefSeq" id="WP_026850895.1">
    <property type="nucleotide sequence ID" value="NZ_CP011454.1"/>
</dbReference>
<keyword evidence="3" id="KW-1185">Reference proteome</keyword>
<name>A0A143BMC7_9BACT</name>
<reference evidence="2 3" key="1">
    <citation type="journal article" date="2014" name="Proc. Natl. Acad. Sci. U.S.A.">
        <title>Functional type 2 photosynthetic reaction centers found in the rare bacterial phylum Gemmatimonadetes.</title>
        <authorList>
            <person name="Zeng Y."/>
            <person name="Feng F."/>
            <person name="Medova H."/>
            <person name="Dean J."/>
            <person name="Koblizek M."/>
        </authorList>
    </citation>
    <scope>NUCLEOTIDE SEQUENCE [LARGE SCALE GENOMIC DNA]</scope>
    <source>
        <strain evidence="2 3">AP64</strain>
    </source>
</reference>
<dbReference type="AlphaFoldDB" id="A0A143BMC7"/>